<dbReference type="AlphaFoldDB" id="A0A0A9FMN8"/>
<reference evidence="2" key="1">
    <citation type="submission" date="2014-09" db="EMBL/GenBank/DDBJ databases">
        <authorList>
            <person name="Magalhaes I.L.F."/>
            <person name="Oliveira U."/>
            <person name="Santos F.R."/>
            <person name="Vidigal T.H.D.A."/>
            <person name="Brescovit A.D."/>
            <person name="Santos A.J."/>
        </authorList>
    </citation>
    <scope>NUCLEOTIDE SEQUENCE</scope>
    <source>
        <tissue evidence="2">Shoot tissue taken approximately 20 cm above the soil surface</tissue>
    </source>
</reference>
<accession>A0A0A9FMN8</accession>
<proteinExistence type="predicted"/>
<name>A0A0A9FMN8_ARUDO</name>
<organism evidence="2">
    <name type="scientific">Arundo donax</name>
    <name type="common">Giant reed</name>
    <name type="synonym">Donax arundinaceus</name>
    <dbReference type="NCBI Taxonomy" id="35708"/>
    <lineage>
        <taxon>Eukaryota</taxon>
        <taxon>Viridiplantae</taxon>
        <taxon>Streptophyta</taxon>
        <taxon>Embryophyta</taxon>
        <taxon>Tracheophyta</taxon>
        <taxon>Spermatophyta</taxon>
        <taxon>Magnoliopsida</taxon>
        <taxon>Liliopsida</taxon>
        <taxon>Poales</taxon>
        <taxon>Poaceae</taxon>
        <taxon>PACMAD clade</taxon>
        <taxon>Arundinoideae</taxon>
        <taxon>Arundineae</taxon>
        <taxon>Arundo</taxon>
    </lineage>
</organism>
<protein>
    <submittedName>
        <fullName evidence="2">Uncharacterized protein</fullName>
    </submittedName>
</protein>
<sequence>MAMPTQTTRSQKRMQHAVKQITTGRFFFLLSGRSIGDGCHFLPEGGRVGGVCRYGSGASGRASWAAGGGGLPPGGRASSMRSSFIVLAPRIQRRGGAPPVAVVPPPCGGAAPPAGVAARPPPPAGAASPGGS</sequence>
<evidence type="ECO:0000313" key="2">
    <source>
        <dbReference type="EMBL" id="JAE11471.1"/>
    </source>
</evidence>
<evidence type="ECO:0000256" key="1">
    <source>
        <dbReference type="SAM" id="MobiDB-lite"/>
    </source>
</evidence>
<feature type="compositionally biased region" description="Low complexity" evidence="1">
    <location>
        <begin position="109"/>
        <end position="118"/>
    </location>
</feature>
<feature type="region of interest" description="Disordered" evidence="1">
    <location>
        <begin position="109"/>
        <end position="132"/>
    </location>
</feature>
<reference evidence="2" key="2">
    <citation type="journal article" date="2015" name="Data Brief">
        <title>Shoot transcriptome of the giant reed, Arundo donax.</title>
        <authorList>
            <person name="Barrero R.A."/>
            <person name="Guerrero F.D."/>
            <person name="Moolhuijzen P."/>
            <person name="Goolsby J.A."/>
            <person name="Tidwell J."/>
            <person name="Bellgard S.E."/>
            <person name="Bellgard M.I."/>
        </authorList>
    </citation>
    <scope>NUCLEOTIDE SEQUENCE</scope>
    <source>
        <tissue evidence="2">Shoot tissue taken approximately 20 cm above the soil surface</tissue>
    </source>
</reference>
<dbReference type="EMBL" id="GBRH01186425">
    <property type="protein sequence ID" value="JAE11471.1"/>
    <property type="molecule type" value="Transcribed_RNA"/>
</dbReference>